<evidence type="ECO:0000313" key="8">
    <source>
        <dbReference type="Proteomes" id="UP000319897"/>
    </source>
</evidence>
<feature type="domain" description="HTH lysR-type" evidence="6">
    <location>
        <begin position="2"/>
        <end position="59"/>
    </location>
</feature>
<dbReference type="GO" id="GO:0032993">
    <property type="term" value="C:protein-DNA complex"/>
    <property type="evidence" value="ECO:0007669"/>
    <property type="project" value="TreeGrafter"/>
</dbReference>
<dbReference type="FunFam" id="1.10.10.10:FF:000001">
    <property type="entry name" value="LysR family transcriptional regulator"/>
    <property type="match status" value="1"/>
</dbReference>
<evidence type="ECO:0000256" key="4">
    <source>
        <dbReference type="ARBA" id="ARBA00023159"/>
    </source>
</evidence>
<evidence type="ECO:0000259" key="6">
    <source>
        <dbReference type="PROSITE" id="PS50931"/>
    </source>
</evidence>
<dbReference type="Proteomes" id="UP000319897">
    <property type="component" value="Unassembled WGS sequence"/>
</dbReference>
<dbReference type="RefSeq" id="WP_084140400.1">
    <property type="nucleotide sequence ID" value="NZ_VFSU01000011.1"/>
</dbReference>
<dbReference type="Pfam" id="PF00126">
    <property type="entry name" value="HTH_1"/>
    <property type="match status" value="1"/>
</dbReference>
<organism evidence="7 8">
    <name type="scientific">Sandaracinobacter neustonicus</name>
    <dbReference type="NCBI Taxonomy" id="1715348"/>
    <lineage>
        <taxon>Bacteria</taxon>
        <taxon>Pseudomonadati</taxon>
        <taxon>Pseudomonadota</taxon>
        <taxon>Alphaproteobacteria</taxon>
        <taxon>Sphingomonadales</taxon>
        <taxon>Sphingosinicellaceae</taxon>
        <taxon>Sandaracinobacter</taxon>
    </lineage>
</organism>
<dbReference type="PANTHER" id="PTHR30346:SF26">
    <property type="entry name" value="HYDROGEN PEROXIDE-INDUCIBLE GENES ACTIVATOR"/>
    <property type="match status" value="1"/>
</dbReference>
<dbReference type="EMBL" id="VFSU01000011">
    <property type="protein sequence ID" value="TPE63771.1"/>
    <property type="molecule type" value="Genomic_DNA"/>
</dbReference>
<accession>A0A501XSX1</accession>
<dbReference type="PRINTS" id="PR00039">
    <property type="entry name" value="HTHLYSR"/>
</dbReference>
<name>A0A501XSX1_9SPHN</name>
<evidence type="ECO:0000256" key="5">
    <source>
        <dbReference type="ARBA" id="ARBA00023163"/>
    </source>
</evidence>
<keyword evidence="4" id="KW-0010">Activator</keyword>
<dbReference type="InterPro" id="IPR036390">
    <property type="entry name" value="WH_DNA-bd_sf"/>
</dbReference>
<sequence>MPSVQQLRYLIAVADHGNFSRAADACNVTQPTLSMQLKEMENRLGVQLVERTRTKVLMTPVGSEIARRARSVVAEVEDIREIARHDEADVPRGPLRLGVVQTVGGYVLSLAVPQLRESYPDLRIMVREDRLENLPGKLSDGAHDVLLLPERLDDPEFTSVVLLCEPLHLVVQADHRLAAFDTVDPKNLAGETILSMERGHRIHDQIARLCDKVGAAHATDYAGTTLDTLRLMVTCGMGISLLPALYVRSDVQRETQVVSRPLSIGAPVRELTMVWRTASPRHKAY</sequence>
<dbReference type="CDD" id="cd08411">
    <property type="entry name" value="PBP2_OxyR"/>
    <property type="match status" value="1"/>
</dbReference>
<dbReference type="InterPro" id="IPR036388">
    <property type="entry name" value="WH-like_DNA-bd_sf"/>
</dbReference>
<dbReference type="Gene3D" id="3.40.190.10">
    <property type="entry name" value="Periplasmic binding protein-like II"/>
    <property type="match status" value="2"/>
</dbReference>
<dbReference type="PROSITE" id="PS50931">
    <property type="entry name" value="HTH_LYSR"/>
    <property type="match status" value="1"/>
</dbReference>
<dbReference type="PANTHER" id="PTHR30346">
    <property type="entry name" value="TRANSCRIPTIONAL DUAL REGULATOR HCAR-RELATED"/>
    <property type="match status" value="1"/>
</dbReference>
<comment type="caution">
    <text evidence="7">The sequence shown here is derived from an EMBL/GenBank/DDBJ whole genome shotgun (WGS) entry which is preliminary data.</text>
</comment>
<keyword evidence="3" id="KW-0238">DNA-binding</keyword>
<dbReference type="InterPro" id="IPR005119">
    <property type="entry name" value="LysR_subst-bd"/>
</dbReference>
<gene>
    <name evidence="7" type="ORF">FJQ54_02665</name>
</gene>
<keyword evidence="5" id="KW-0804">Transcription</keyword>
<reference evidence="7 8" key="1">
    <citation type="submission" date="2019-06" db="EMBL/GenBank/DDBJ databases">
        <authorList>
            <person name="Lee I."/>
            <person name="Jang G.I."/>
            <person name="Hwang C.Y."/>
        </authorList>
    </citation>
    <scope>NUCLEOTIDE SEQUENCE [LARGE SCALE GENOMIC DNA]</scope>
    <source>
        <strain evidence="7 8">PAMC 28131</strain>
    </source>
</reference>
<evidence type="ECO:0000256" key="3">
    <source>
        <dbReference type="ARBA" id="ARBA00023125"/>
    </source>
</evidence>
<dbReference type="SUPFAM" id="SSF53850">
    <property type="entry name" value="Periplasmic binding protein-like II"/>
    <property type="match status" value="1"/>
</dbReference>
<dbReference type="AlphaFoldDB" id="A0A501XSX1"/>
<dbReference type="GO" id="GO:0003700">
    <property type="term" value="F:DNA-binding transcription factor activity"/>
    <property type="evidence" value="ECO:0007669"/>
    <property type="project" value="InterPro"/>
</dbReference>
<proteinExistence type="inferred from homology"/>
<dbReference type="InterPro" id="IPR000847">
    <property type="entry name" value="LysR_HTH_N"/>
</dbReference>
<comment type="similarity">
    <text evidence="1">Belongs to the LysR transcriptional regulatory family.</text>
</comment>
<keyword evidence="8" id="KW-1185">Reference proteome</keyword>
<protein>
    <submittedName>
        <fullName evidence="7">LysR family transcriptional regulator</fullName>
    </submittedName>
</protein>
<dbReference type="Gene3D" id="1.10.10.10">
    <property type="entry name" value="Winged helix-like DNA-binding domain superfamily/Winged helix DNA-binding domain"/>
    <property type="match status" value="1"/>
</dbReference>
<dbReference type="Pfam" id="PF03466">
    <property type="entry name" value="LysR_substrate"/>
    <property type="match status" value="1"/>
</dbReference>
<dbReference type="GO" id="GO:0003677">
    <property type="term" value="F:DNA binding"/>
    <property type="evidence" value="ECO:0007669"/>
    <property type="project" value="UniProtKB-KW"/>
</dbReference>
<dbReference type="SUPFAM" id="SSF46785">
    <property type="entry name" value="Winged helix' DNA-binding domain"/>
    <property type="match status" value="1"/>
</dbReference>
<keyword evidence="2" id="KW-0805">Transcription regulation</keyword>
<evidence type="ECO:0000313" key="7">
    <source>
        <dbReference type="EMBL" id="TPE63771.1"/>
    </source>
</evidence>
<dbReference type="OrthoDB" id="9775392at2"/>
<evidence type="ECO:0000256" key="2">
    <source>
        <dbReference type="ARBA" id="ARBA00023015"/>
    </source>
</evidence>
<evidence type="ECO:0000256" key="1">
    <source>
        <dbReference type="ARBA" id="ARBA00009437"/>
    </source>
</evidence>